<dbReference type="AlphaFoldDB" id="A0A7W1XSF3"/>
<protein>
    <recommendedName>
        <fullName evidence="1">Aerobactin siderophore biosynthesis IucA/IucC-like C-terminal domain-containing protein</fullName>
    </recommendedName>
</protein>
<keyword evidence="3" id="KW-1185">Reference proteome</keyword>
<proteinExistence type="predicted"/>
<comment type="caution">
    <text evidence="2">The sequence shown here is derived from an EMBL/GenBank/DDBJ whole genome shotgun (WGS) entry which is preliminary data.</text>
</comment>
<dbReference type="GO" id="GO:0003824">
    <property type="term" value="F:catalytic activity"/>
    <property type="evidence" value="ECO:0007669"/>
    <property type="project" value="UniProtKB-ARBA"/>
</dbReference>
<feature type="domain" description="Aerobactin siderophore biosynthesis IucA/IucC-like C-terminal" evidence="1">
    <location>
        <begin position="50"/>
        <end position="159"/>
    </location>
</feature>
<reference evidence="2 3" key="1">
    <citation type="submission" date="2020-07" db="EMBL/GenBank/DDBJ databases">
        <title>Thermoactinomyces phylogeny.</title>
        <authorList>
            <person name="Dunlap C."/>
        </authorList>
    </citation>
    <scope>NUCLEOTIDE SEQUENCE [LARGE SCALE GENOMIC DNA]</scope>
    <source>
        <strain evidence="2 3">AMNI-1</strain>
    </source>
</reference>
<sequence length="165" mass="19045">MSSRVFSRKGLSSHSSGLFPARDLLNRQFCFSLLLKWSEQMQADLVVAASQLAKQYSFTVVVPALDAVSALNERLDFSMDNVLIHFAGQSRKRMTLKMQLHDWKAVPLQHSRQYWREQLLKTLFTHHISPLWNYLHRLTGISRSVLWGNLAAYVYLAVRRKIAGK</sequence>
<gene>
    <name evidence="2" type="ORF">H2C83_08880</name>
</gene>
<dbReference type="EMBL" id="JACEOL010000030">
    <property type="protein sequence ID" value="MBA4602427.1"/>
    <property type="molecule type" value="Genomic_DNA"/>
</dbReference>
<name>A0A7W1XSF3_9BACL</name>
<organism evidence="2 3">
    <name type="scientific">Thermoactinomyces mirandus</name>
    <dbReference type="NCBI Taxonomy" id="2756294"/>
    <lineage>
        <taxon>Bacteria</taxon>
        <taxon>Bacillati</taxon>
        <taxon>Bacillota</taxon>
        <taxon>Bacilli</taxon>
        <taxon>Bacillales</taxon>
        <taxon>Thermoactinomycetaceae</taxon>
        <taxon>Thermoactinomyces</taxon>
    </lineage>
</organism>
<accession>A0A7W1XSF3</accession>
<dbReference type="Pfam" id="PF06276">
    <property type="entry name" value="FhuF"/>
    <property type="match status" value="1"/>
</dbReference>
<evidence type="ECO:0000313" key="2">
    <source>
        <dbReference type="EMBL" id="MBA4602427.1"/>
    </source>
</evidence>
<evidence type="ECO:0000313" key="3">
    <source>
        <dbReference type="Proteomes" id="UP000538292"/>
    </source>
</evidence>
<dbReference type="Proteomes" id="UP000538292">
    <property type="component" value="Unassembled WGS sequence"/>
</dbReference>
<dbReference type="InterPro" id="IPR022770">
    <property type="entry name" value="IucA/IucC-like_C"/>
</dbReference>
<evidence type="ECO:0000259" key="1">
    <source>
        <dbReference type="Pfam" id="PF06276"/>
    </source>
</evidence>